<gene>
    <name evidence="1" type="ORF">GCM10012289_35150</name>
</gene>
<sequence>MTITVERPTANARTLITPQLLGRLVARIRADHPQHAHQADQIMEQALAFLATCAANPDARLGPSELVDIGWHTFILYTKEYAEFCFRAAGRFIHHQPDDAPGESAGGGPAATMTAMKRAGYRVDLTLWPHSAKCNQKCSQCHEGCVDST</sequence>
<reference evidence="1" key="2">
    <citation type="submission" date="2020-09" db="EMBL/GenBank/DDBJ databases">
        <authorList>
            <person name="Sun Q."/>
            <person name="Zhou Y."/>
        </authorList>
    </citation>
    <scope>NUCLEOTIDE SEQUENCE</scope>
    <source>
        <strain evidence="1">CGMCC 4.7368</strain>
    </source>
</reference>
<dbReference type="AlphaFoldDB" id="A0A917Z231"/>
<accession>A0A917Z231</accession>
<protein>
    <submittedName>
        <fullName evidence="1">Uncharacterized protein</fullName>
    </submittedName>
</protein>
<comment type="caution">
    <text evidence="1">The sequence shown here is derived from an EMBL/GenBank/DDBJ whole genome shotgun (WGS) entry which is preliminary data.</text>
</comment>
<dbReference type="Proteomes" id="UP000646523">
    <property type="component" value="Unassembled WGS sequence"/>
</dbReference>
<keyword evidence="2" id="KW-1185">Reference proteome</keyword>
<dbReference type="RefSeq" id="WP_189125179.1">
    <property type="nucleotide sequence ID" value="NZ_BMNH01000009.1"/>
</dbReference>
<name>A0A917Z231_9ACTN</name>
<organism evidence="1 2">
    <name type="scientific">Nonomuraea cavernae</name>
    <dbReference type="NCBI Taxonomy" id="2045107"/>
    <lineage>
        <taxon>Bacteria</taxon>
        <taxon>Bacillati</taxon>
        <taxon>Actinomycetota</taxon>
        <taxon>Actinomycetes</taxon>
        <taxon>Streptosporangiales</taxon>
        <taxon>Streptosporangiaceae</taxon>
        <taxon>Nonomuraea</taxon>
    </lineage>
</organism>
<evidence type="ECO:0000313" key="1">
    <source>
        <dbReference type="EMBL" id="GGO70833.1"/>
    </source>
</evidence>
<proteinExistence type="predicted"/>
<reference evidence="1" key="1">
    <citation type="journal article" date="2014" name="Int. J. Syst. Evol. Microbiol.">
        <title>Complete genome sequence of Corynebacterium casei LMG S-19264T (=DSM 44701T), isolated from a smear-ripened cheese.</title>
        <authorList>
            <consortium name="US DOE Joint Genome Institute (JGI-PGF)"/>
            <person name="Walter F."/>
            <person name="Albersmeier A."/>
            <person name="Kalinowski J."/>
            <person name="Ruckert C."/>
        </authorList>
    </citation>
    <scope>NUCLEOTIDE SEQUENCE</scope>
    <source>
        <strain evidence="1">CGMCC 4.7368</strain>
    </source>
</reference>
<evidence type="ECO:0000313" key="2">
    <source>
        <dbReference type="Proteomes" id="UP000646523"/>
    </source>
</evidence>
<dbReference type="EMBL" id="BMNH01000009">
    <property type="protein sequence ID" value="GGO70833.1"/>
    <property type="molecule type" value="Genomic_DNA"/>
</dbReference>